<keyword evidence="8" id="KW-1133">Transmembrane helix</keyword>
<evidence type="ECO:0000256" key="1">
    <source>
        <dbReference type="ARBA" id="ARBA00001971"/>
    </source>
</evidence>
<dbReference type="EMBL" id="JARKIE010000006">
    <property type="protein sequence ID" value="KAJ7706874.1"/>
    <property type="molecule type" value="Genomic_DNA"/>
</dbReference>
<dbReference type="Proteomes" id="UP001221757">
    <property type="component" value="Unassembled WGS sequence"/>
</dbReference>
<evidence type="ECO:0000256" key="7">
    <source>
        <dbReference type="ARBA" id="ARBA00022723"/>
    </source>
</evidence>
<evidence type="ECO:0000256" key="2">
    <source>
        <dbReference type="ARBA" id="ARBA00004370"/>
    </source>
</evidence>
<dbReference type="PANTHER" id="PTHR24305:SF166">
    <property type="entry name" value="CYTOCHROME P450 12A4, MITOCHONDRIAL-RELATED"/>
    <property type="match status" value="1"/>
</dbReference>
<reference evidence="13" key="1">
    <citation type="submission" date="2023-03" db="EMBL/GenBank/DDBJ databases">
        <title>Massive genome expansion in bonnet fungi (Mycena s.s.) driven by repeated elements and novel gene families across ecological guilds.</title>
        <authorList>
            <consortium name="Lawrence Berkeley National Laboratory"/>
            <person name="Harder C.B."/>
            <person name="Miyauchi S."/>
            <person name="Viragh M."/>
            <person name="Kuo A."/>
            <person name="Thoen E."/>
            <person name="Andreopoulos B."/>
            <person name="Lu D."/>
            <person name="Skrede I."/>
            <person name="Drula E."/>
            <person name="Henrissat B."/>
            <person name="Morin E."/>
            <person name="Kohler A."/>
            <person name="Barry K."/>
            <person name="LaButti K."/>
            <person name="Morin E."/>
            <person name="Salamov A."/>
            <person name="Lipzen A."/>
            <person name="Mereny Z."/>
            <person name="Hegedus B."/>
            <person name="Baldrian P."/>
            <person name="Stursova M."/>
            <person name="Weitz H."/>
            <person name="Taylor A."/>
            <person name="Grigoriev I.V."/>
            <person name="Nagy L.G."/>
            <person name="Martin F."/>
            <person name="Kauserud H."/>
        </authorList>
    </citation>
    <scope>NUCLEOTIDE SEQUENCE</scope>
    <source>
        <strain evidence="13">CBHHK067</strain>
    </source>
</reference>
<dbReference type="GO" id="GO:0004497">
    <property type="term" value="F:monooxygenase activity"/>
    <property type="evidence" value="ECO:0007669"/>
    <property type="project" value="UniProtKB-KW"/>
</dbReference>
<dbReference type="InterPro" id="IPR001128">
    <property type="entry name" value="Cyt_P450"/>
</dbReference>
<keyword evidence="12" id="KW-0472">Membrane</keyword>
<keyword evidence="9" id="KW-0560">Oxidoreductase</keyword>
<proteinExistence type="inferred from homology"/>
<evidence type="ECO:0000256" key="6">
    <source>
        <dbReference type="ARBA" id="ARBA00022692"/>
    </source>
</evidence>
<keyword evidence="6" id="KW-0812">Transmembrane</keyword>
<accession>A0AAD7M9G3</accession>
<evidence type="ECO:0000256" key="5">
    <source>
        <dbReference type="ARBA" id="ARBA00022617"/>
    </source>
</evidence>
<dbReference type="PANTHER" id="PTHR24305">
    <property type="entry name" value="CYTOCHROME P450"/>
    <property type="match status" value="1"/>
</dbReference>
<comment type="subcellular location">
    <subcellularLocation>
        <location evidence="2">Membrane</location>
    </subcellularLocation>
</comment>
<dbReference type="InterPro" id="IPR050121">
    <property type="entry name" value="Cytochrome_P450_monoxygenase"/>
</dbReference>
<evidence type="ECO:0000256" key="9">
    <source>
        <dbReference type="ARBA" id="ARBA00023002"/>
    </source>
</evidence>
<keyword evidence="7" id="KW-0479">Metal-binding</keyword>
<gene>
    <name evidence="13" type="ORF">B0H17DRAFT_1192436</name>
</gene>
<comment type="caution">
    <text evidence="13">The sequence shown here is derived from an EMBL/GenBank/DDBJ whole genome shotgun (WGS) entry which is preliminary data.</text>
</comment>
<dbReference type="AlphaFoldDB" id="A0AAD7M9G3"/>
<dbReference type="SUPFAM" id="SSF48264">
    <property type="entry name" value="Cytochrome P450"/>
    <property type="match status" value="1"/>
</dbReference>
<protein>
    <submittedName>
        <fullName evidence="13">Cytochrome P450</fullName>
    </submittedName>
</protein>
<dbReference type="GO" id="GO:0016705">
    <property type="term" value="F:oxidoreductase activity, acting on paired donors, with incorporation or reduction of molecular oxygen"/>
    <property type="evidence" value="ECO:0007669"/>
    <property type="project" value="InterPro"/>
</dbReference>
<dbReference type="Pfam" id="PF00067">
    <property type="entry name" value="p450"/>
    <property type="match status" value="1"/>
</dbReference>
<evidence type="ECO:0000256" key="4">
    <source>
        <dbReference type="ARBA" id="ARBA00010617"/>
    </source>
</evidence>
<comment type="cofactor">
    <cofactor evidence="1">
        <name>heme</name>
        <dbReference type="ChEBI" id="CHEBI:30413"/>
    </cofactor>
</comment>
<dbReference type="GO" id="GO:0016020">
    <property type="term" value="C:membrane"/>
    <property type="evidence" value="ECO:0007669"/>
    <property type="project" value="UniProtKB-SubCell"/>
</dbReference>
<evidence type="ECO:0000256" key="11">
    <source>
        <dbReference type="ARBA" id="ARBA00023033"/>
    </source>
</evidence>
<dbReference type="Gene3D" id="1.10.630.10">
    <property type="entry name" value="Cytochrome P450"/>
    <property type="match status" value="1"/>
</dbReference>
<dbReference type="GO" id="GO:0020037">
    <property type="term" value="F:heme binding"/>
    <property type="evidence" value="ECO:0007669"/>
    <property type="project" value="InterPro"/>
</dbReference>
<comment type="pathway">
    <text evidence="3">Secondary metabolite biosynthesis; terpenoid biosynthesis.</text>
</comment>
<sequence>MSPHSTLPVLAVSLACHLFFKRYETAGSKSLVFLLVVVPAVFGFLPKEGPISISLSLFYTYSIFYSRLLLLITTYRLSPAHSLAKYLGPLPCKLSKFWLLYIASQGKLHLYIKCLHDKYGPIVHVGPNELSIVDCTLLPSILGAKGMPKGPYVSSHNSRHHSSSPFAVWDGRTIGNTNSGPKAAAGVLINSRDLIRHAEARKGWNATFVPAAIKGYESMLIGRVTQLVDALGEQNGRSVNISRWFSFFSFDFMGDLAFGGGFELMREGDRHGLWHTLEHGLSFPALAQHIPWCITLVQYFPMLLQNMRALNKFVAEQAKRRLQEGSVHDDLFYHLAIQTASPSGDRECDSNNAYVNAGTKIEINKNTRRVREIFQSS</sequence>
<evidence type="ECO:0000313" key="13">
    <source>
        <dbReference type="EMBL" id="KAJ7706874.1"/>
    </source>
</evidence>
<evidence type="ECO:0000313" key="14">
    <source>
        <dbReference type="Proteomes" id="UP001221757"/>
    </source>
</evidence>
<keyword evidence="11" id="KW-0503">Monooxygenase</keyword>
<evidence type="ECO:0000256" key="3">
    <source>
        <dbReference type="ARBA" id="ARBA00004721"/>
    </source>
</evidence>
<comment type="similarity">
    <text evidence="4">Belongs to the cytochrome P450 family.</text>
</comment>
<keyword evidence="10" id="KW-0408">Iron</keyword>
<name>A0AAD7M9G3_MYCRO</name>
<keyword evidence="14" id="KW-1185">Reference proteome</keyword>
<evidence type="ECO:0000256" key="8">
    <source>
        <dbReference type="ARBA" id="ARBA00022989"/>
    </source>
</evidence>
<evidence type="ECO:0000256" key="12">
    <source>
        <dbReference type="ARBA" id="ARBA00023136"/>
    </source>
</evidence>
<keyword evidence="5" id="KW-0349">Heme</keyword>
<organism evidence="13 14">
    <name type="scientific">Mycena rosella</name>
    <name type="common">Pink bonnet</name>
    <name type="synonym">Agaricus rosellus</name>
    <dbReference type="NCBI Taxonomy" id="1033263"/>
    <lineage>
        <taxon>Eukaryota</taxon>
        <taxon>Fungi</taxon>
        <taxon>Dikarya</taxon>
        <taxon>Basidiomycota</taxon>
        <taxon>Agaricomycotina</taxon>
        <taxon>Agaricomycetes</taxon>
        <taxon>Agaricomycetidae</taxon>
        <taxon>Agaricales</taxon>
        <taxon>Marasmiineae</taxon>
        <taxon>Mycenaceae</taxon>
        <taxon>Mycena</taxon>
    </lineage>
</organism>
<evidence type="ECO:0000256" key="10">
    <source>
        <dbReference type="ARBA" id="ARBA00023004"/>
    </source>
</evidence>
<dbReference type="InterPro" id="IPR036396">
    <property type="entry name" value="Cyt_P450_sf"/>
</dbReference>
<dbReference type="GO" id="GO:0005506">
    <property type="term" value="F:iron ion binding"/>
    <property type="evidence" value="ECO:0007669"/>
    <property type="project" value="InterPro"/>
</dbReference>